<keyword evidence="4 5" id="KW-0012">Acyltransferase</keyword>
<organism evidence="5 6">
    <name type="scientific">Candidatus Gallipaludibacter merdavium</name>
    <dbReference type="NCBI Taxonomy" id="2840839"/>
    <lineage>
        <taxon>Bacteria</taxon>
        <taxon>Pseudomonadati</taxon>
        <taxon>Bacteroidota</taxon>
        <taxon>Bacteroidia</taxon>
        <taxon>Bacteroidales</taxon>
        <taxon>Candidatus Gallipaludibacter</taxon>
    </lineage>
</organism>
<evidence type="ECO:0000256" key="4">
    <source>
        <dbReference type="ARBA" id="ARBA00023315"/>
    </source>
</evidence>
<protein>
    <submittedName>
        <fullName evidence="5">Acyltransferase</fullName>
    </submittedName>
</protein>
<evidence type="ECO:0000256" key="2">
    <source>
        <dbReference type="ARBA" id="ARBA00022679"/>
    </source>
</evidence>
<name>A0A9D9N425_9BACT</name>
<evidence type="ECO:0000256" key="3">
    <source>
        <dbReference type="ARBA" id="ARBA00022737"/>
    </source>
</evidence>
<accession>A0A9D9N425</accession>
<dbReference type="Pfam" id="PF14602">
    <property type="entry name" value="Hexapep_2"/>
    <property type="match status" value="1"/>
</dbReference>
<dbReference type="Proteomes" id="UP000823641">
    <property type="component" value="Unassembled WGS sequence"/>
</dbReference>
<dbReference type="AlphaFoldDB" id="A0A9D9N425"/>
<comment type="similarity">
    <text evidence="1">Belongs to the transferase hexapeptide repeat family.</text>
</comment>
<reference evidence="5" key="2">
    <citation type="journal article" date="2021" name="PeerJ">
        <title>Extensive microbial diversity within the chicken gut microbiome revealed by metagenomics and culture.</title>
        <authorList>
            <person name="Gilroy R."/>
            <person name="Ravi A."/>
            <person name="Getino M."/>
            <person name="Pursley I."/>
            <person name="Horton D.L."/>
            <person name="Alikhan N.F."/>
            <person name="Baker D."/>
            <person name="Gharbi K."/>
            <person name="Hall N."/>
            <person name="Watson M."/>
            <person name="Adriaenssens E.M."/>
            <person name="Foster-Nyarko E."/>
            <person name="Jarju S."/>
            <person name="Secka A."/>
            <person name="Antonio M."/>
            <person name="Oren A."/>
            <person name="Chaudhuri R.R."/>
            <person name="La Ragione R."/>
            <person name="Hildebrand F."/>
            <person name="Pallen M.J."/>
        </authorList>
    </citation>
    <scope>NUCLEOTIDE SEQUENCE</scope>
    <source>
        <strain evidence="5">G3-3990</strain>
    </source>
</reference>
<dbReference type="SUPFAM" id="SSF51161">
    <property type="entry name" value="Trimeric LpxA-like enzymes"/>
    <property type="match status" value="1"/>
</dbReference>
<dbReference type="CDD" id="cd04647">
    <property type="entry name" value="LbH_MAT_like"/>
    <property type="match status" value="1"/>
</dbReference>
<reference evidence="5" key="1">
    <citation type="submission" date="2020-10" db="EMBL/GenBank/DDBJ databases">
        <authorList>
            <person name="Gilroy R."/>
        </authorList>
    </citation>
    <scope>NUCLEOTIDE SEQUENCE</scope>
    <source>
        <strain evidence="5">G3-3990</strain>
    </source>
</reference>
<proteinExistence type="inferred from homology"/>
<sequence>MILKKRIAALCLHIPIIKRHSNVFLEWLGATIENGAHVSSDLRYIGDYKNLILRKNAEINSGVFIIGKEKVIIGKNSTLAYQASLFTSAMPRGPENKLYEIYGCVRKPIKIGDDCWIGARAVILPGVTIGDKSVVAAGAVVTTDVPSGVLVAGCPARVKKQLIFKYNE</sequence>
<dbReference type="EMBL" id="JADIMG010000053">
    <property type="protein sequence ID" value="MBO8459736.1"/>
    <property type="molecule type" value="Genomic_DNA"/>
</dbReference>
<dbReference type="InterPro" id="IPR001451">
    <property type="entry name" value="Hexapep"/>
</dbReference>
<dbReference type="PROSITE" id="PS00101">
    <property type="entry name" value="HEXAPEP_TRANSFERASES"/>
    <property type="match status" value="1"/>
</dbReference>
<comment type="caution">
    <text evidence="5">The sequence shown here is derived from an EMBL/GenBank/DDBJ whole genome shotgun (WGS) entry which is preliminary data.</text>
</comment>
<evidence type="ECO:0000313" key="5">
    <source>
        <dbReference type="EMBL" id="MBO8459736.1"/>
    </source>
</evidence>
<evidence type="ECO:0000256" key="1">
    <source>
        <dbReference type="ARBA" id="ARBA00007274"/>
    </source>
</evidence>
<dbReference type="PANTHER" id="PTHR23416:SF23">
    <property type="entry name" value="ACETYLTRANSFERASE C18B11.09C-RELATED"/>
    <property type="match status" value="1"/>
</dbReference>
<dbReference type="GO" id="GO:0008374">
    <property type="term" value="F:O-acyltransferase activity"/>
    <property type="evidence" value="ECO:0007669"/>
    <property type="project" value="TreeGrafter"/>
</dbReference>
<dbReference type="GO" id="GO:0005829">
    <property type="term" value="C:cytosol"/>
    <property type="evidence" value="ECO:0007669"/>
    <property type="project" value="TreeGrafter"/>
</dbReference>
<dbReference type="PANTHER" id="PTHR23416">
    <property type="entry name" value="SIALIC ACID SYNTHASE-RELATED"/>
    <property type="match status" value="1"/>
</dbReference>
<dbReference type="Gene3D" id="2.160.10.10">
    <property type="entry name" value="Hexapeptide repeat proteins"/>
    <property type="match status" value="1"/>
</dbReference>
<keyword evidence="3" id="KW-0677">Repeat</keyword>
<dbReference type="InterPro" id="IPR011004">
    <property type="entry name" value="Trimer_LpxA-like_sf"/>
</dbReference>
<keyword evidence="2" id="KW-0808">Transferase</keyword>
<dbReference type="InterPro" id="IPR051159">
    <property type="entry name" value="Hexapeptide_acetyltransf"/>
</dbReference>
<evidence type="ECO:0000313" key="6">
    <source>
        <dbReference type="Proteomes" id="UP000823641"/>
    </source>
</evidence>
<gene>
    <name evidence="5" type="ORF">IAA73_05300</name>
</gene>
<dbReference type="InterPro" id="IPR018357">
    <property type="entry name" value="Hexapep_transf_CS"/>
</dbReference>